<evidence type="ECO:0000313" key="9">
    <source>
        <dbReference type="EMBL" id="VDP65592.1"/>
    </source>
</evidence>
<dbReference type="InterPro" id="IPR052347">
    <property type="entry name" value="Isochorismatase_Nicotinamidase"/>
</dbReference>
<dbReference type="InterPro" id="IPR000868">
    <property type="entry name" value="Isochorismatase-like_dom"/>
</dbReference>
<sequence length="264" mass="29443">MSSKPLSEYNGPDPYELFNSVVLTASDDILKRSYTLLSTPSSPLDVITEFTTNSLSQLEQTVEFAQLKQNAFKSPQDAALIVIDMQWDFICGTLRTIESPAKQDGANIISNVNKMLKMSFKQIYISQDWHPANHCSFYNNRTTLQLSPNSLITKAEQAQMYDTLLIIGANKVEREQKLWPTHCIANTEGARIHPKIELPKEYISIKKGTLPLVESYSAFGDPFGIEDTGLHAQLQKSGIVTLVLCGIATDFCVGENNAFSITLW</sequence>
<feature type="domain" description="Isochorismatase-like" evidence="8">
    <location>
        <begin position="78"/>
        <end position="256"/>
    </location>
</feature>
<comment type="similarity">
    <text evidence="1">Belongs to the isochorismatase family.</text>
</comment>
<name>A0A183A5B9_9TREM</name>
<dbReference type="GO" id="GO:0019363">
    <property type="term" value="P:pyridine nucleotide biosynthetic process"/>
    <property type="evidence" value="ECO:0007669"/>
    <property type="project" value="UniProtKB-KW"/>
</dbReference>
<evidence type="ECO:0000256" key="5">
    <source>
        <dbReference type="ARBA" id="ARBA00037900"/>
    </source>
</evidence>
<dbReference type="EMBL" id="UZAN01039440">
    <property type="protein sequence ID" value="VDP65592.1"/>
    <property type="molecule type" value="Genomic_DNA"/>
</dbReference>
<evidence type="ECO:0000256" key="3">
    <source>
        <dbReference type="ARBA" id="ARBA00022723"/>
    </source>
</evidence>
<evidence type="ECO:0000256" key="7">
    <source>
        <dbReference type="ARBA" id="ARBA00043224"/>
    </source>
</evidence>
<evidence type="ECO:0000313" key="11">
    <source>
        <dbReference type="WBParaSite" id="ECPE_0000215401-mRNA-1"/>
    </source>
</evidence>
<dbReference type="GO" id="GO:0008936">
    <property type="term" value="F:nicotinamidase activity"/>
    <property type="evidence" value="ECO:0007669"/>
    <property type="project" value="UniProtKB-EC"/>
</dbReference>
<reference evidence="11" key="1">
    <citation type="submission" date="2016-06" db="UniProtKB">
        <authorList>
            <consortium name="WormBaseParasite"/>
        </authorList>
    </citation>
    <scope>IDENTIFICATION</scope>
</reference>
<dbReference type="OrthoDB" id="167809at2759"/>
<evidence type="ECO:0000313" key="10">
    <source>
        <dbReference type="Proteomes" id="UP000272942"/>
    </source>
</evidence>
<evidence type="ECO:0000259" key="8">
    <source>
        <dbReference type="Pfam" id="PF00857"/>
    </source>
</evidence>
<evidence type="ECO:0000256" key="2">
    <source>
        <dbReference type="ARBA" id="ARBA00022642"/>
    </source>
</evidence>
<dbReference type="Pfam" id="PF00857">
    <property type="entry name" value="Isochorismatase"/>
    <property type="match status" value="1"/>
</dbReference>
<evidence type="ECO:0000256" key="4">
    <source>
        <dbReference type="ARBA" id="ARBA00022801"/>
    </source>
</evidence>
<dbReference type="AlphaFoldDB" id="A0A183A5B9"/>
<dbReference type="PANTHER" id="PTHR11080:SF2">
    <property type="entry name" value="LD05707P"/>
    <property type="match status" value="1"/>
</dbReference>
<evidence type="ECO:0000256" key="1">
    <source>
        <dbReference type="ARBA" id="ARBA00006336"/>
    </source>
</evidence>
<reference evidence="9 10" key="2">
    <citation type="submission" date="2018-11" db="EMBL/GenBank/DDBJ databases">
        <authorList>
            <consortium name="Pathogen Informatics"/>
        </authorList>
    </citation>
    <scope>NUCLEOTIDE SEQUENCE [LARGE SCALE GENOMIC DNA]</scope>
    <source>
        <strain evidence="9 10">Egypt</strain>
    </source>
</reference>
<keyword evidence="10" id="KW-1185">Reference proteome</keyword>
<dbReference type="PANTHER" id="PTHR11080">
    <property type="entry name" value="PYRAZINAMIDASE/NICOTINAMIDASE"/>
    <property type="match status" value="1"/>
</dbReference>
<protein>
    <recommendedName>
        <fullName evidence="6">nicotinamidase</fullName>
        <ecNumber evidence="6">3.5.1.19</ecNumber>
    </recommendedName>
    <alternativeName>
        <fullName evidence="7">Nicotinamide deamidase</fullName>
    </alternativeName>
</protein>
<gene>
    <name evidence="9" type="ORF">ECPE_LOCUS2154</name>
</gene>
<proteinExistence type="inferred from homology"/>
<dbReference type="Gene3D" id="3.40.50.850">
    <property type="entry name" value="Isochorismatase-like"/>
    <property type="match status" value="1"/>
</dbReference>
<dbReference type="InterPro" id="IPR036380">
    <property type="entry name" value="Isochorismatase-like_sf"/>
</dbReference>
<dbReference type="EC" id="3.5.1.19" evidence="6"/>
<organism evidence="11">
    <name type="scientific">Echinostoma caproni</name>
    <dbReference type="NCBI Taxonomy" id="27848"/>
    <lineage>
        <taxon>Eukaryota</taxon>
        <taxon>Metazoa</taxon>
        <taxon>Spiralia</taxon>
        <taxon>Lophotrochozoa</taxon>
        <taxon>Platyhelminthes</taxon>
        <taxon>Trematoda</taxon>
        <taxon>Digenea</taxon>
        <taxon>Plagiorchiida</taxon>
        <taxon>Echinostomata</taxon>
        <taxon>Echinostomatoidea</taxon>
        <taxon>Echinostomatidae</taxon>
        <taxon>Echinostoma</taxon>
    </lineage>
</organism>
<comment type="pathway">
    <text evidence="5">Cofactor biosynthesis; nicotinate biosynthesis; nicotinate from nicotinamide: step 1/1.</text>
</comment>
<dbReference type="Proteomes" id="UP000272942">
    <property type="component" value="Unassembled WGS sequence"/>
</dbReference>
<dbReference type="SUPFAM" id="SSF52499">
    <property type="entry name" value="Isochorismatase-like hydrolases"/>
    <property type="match status" value="1"/>
</dbReference>
<dbReference type="GO" id="GO:0046872">
    <property type="term" value="F:metal ion binding"/>
    <property type="evidence" value="ECO:0007669"/>
    <property type="project" value="UniProtKB-KW"/>
</dbReference>
<keyword evidence="2" id="KW-0662">Pyridine nucleotide biosynthesis</keyword>
<dbReference type="WBParaSite" id="ECPE_0000215401-mRNA-1">
    <property type="protein sequence ID" value="ECPE_0000215401-mRNA-1"/>
    <property type="gene ID" value="ECPE_0000215401"/>
</dbReference>
<keyword evidence="4" id="KW-0378">Hydrolase</keyword>
<keyword evidence="3" id="KW-0479">Metal-binding</keyword>
<accession>A0A183A5B9</accession>
<evidence type="ECO:0000256" key="6">
    <source>
        <dbReference type="ARBA" id="ARBA00039017"/>
    </source>
</evidence>